<gene>
    <name evidence="2" type="ORF">BDV37DRAFT_287510</name>
</gene>
<protein>
    <submittedName>
        <fullName evidence="2">Uncharacterized protein</fullName>
    </submittedName>
</protein>
<evidence type="ECO:0000313" key="3">
    <source>
        <dbReference type="Proteomes" id="UP000325579"/>
    </source>
</evidence>
<name>A0A5N7CZA1_9EURO</name>
<sequence>MVEGNPPFPAHVKYPDSIAGNHQGSPSQNPQTPFSRTMLIRKLSVLVPTAICSVYIVAPATSTASDSIAGSVQALVRQGPRNAPTWRYLRDSEACKTFVLLRSDPLEPWGHGCLGAAYYDVPYRVKLEKFQSNVEIVIGRHRSSLRASGLEKFIPPSMEGKSTRAVRLM</sequence>
<feature type="region of interest" description="Disordered" evidence="1">
    <location>
        <begin position="12"/>
        <end position="33"/>
    </location>
</feature>
<keyword evidence="3" id="KW-1185">Reference proteome</keyword>
<reference evidence="2 3" key="1">
    <citation type="submission" date="2019-04" db="EMBL/GenBank/DDBJ databases">
        <authorList>
            <consortium name="DOE Joint Genome Institute"/>
            <person name="Mondo S."/>
            <person name="Kjaerbolling I."/>
            <person name="Vesth T."/>
            <person name="Frisvad J.C."/>
            <person name="Nybo J.L."/>
            <person name="Theobald S."/>
            <person name="Kildgaard S."/>
            <person name="Isbrandt T."/>
            <person name="Kuo A."/>
            <person name="Sato A."/>
            <person name="Lyhne E.K."/>
            <person name="Kogle M.E."/>
            <person name="Wiebenga A."/>
            <person name="Kun R.S."/>
            <person name="Lubbers R.J."/>
            <person name="Makela M.R."/>
            <person name="Barry K."/>
            <person name="Chovatia M."/>
            <person name="Clum A."/>
            <person name="Daum C."/>
            <person name="Haridas S."/>
            <person name="He G."/>
            <person name="LaButti K."/>
            <person name="Lipzen A."/>
            <person name="Riley R."/>
            <person name="Salamov A."/>
            <person name="Simmons B.A."/>
            <person name="Magnuson J.K."/>
            <person name="Henrissat B."/>
            <person name="Mortensen U.H."/>
            <person name="Larsen T.O."/>
            <person name="Devries R.P."/>
            <person name="Grigoriev I.V."/>
            <person name="Machida M."/>
            <person name="Baker S.E."/>
            <person name="Andersen M.R."/>
            <person name="Cantor M.N."/>
            <person name="Hua S.X."/>
        </authorList>
    </citation>
    <scope>NUCLEOTIDE SEQUENCE [LARGE SCALE GENOMIC DNA]</scope>
    <source>
        <strain evidence="2 3">CBS 119388</strain>
    </source>
</reference>
<organism evidence="2 3">
    <name type="scientific">Aspergillus pseudonomiae</name>
    <dbReference type="NCBI Taxonomy" id="1506151"/>
    <lineage>
        <taxon>Eukaryota</taxon>
        <taxon>Fungi</taxon>
        <taxon>Dikarya</taxon>
        <taxon>Ascomycota</taxon>
        <taxon>Pezizomycotina</taxon>
        <taxon>Eurotiomycetes</taxon>
        <taxon>Eurotiomycetidae</taxon>
        <taxon>Eurotiales</taxon>
        <taxon>Aspergillaceae</taxon>
        <taxon>Aspergillus</taxon>
        <taxon>Aspergillus subgen. Circumdati</taxon>
    </lineage>
</organism>
<evidence type="ECO:0000313" key="2">
    <source>
        <dbReference type="EMBL" id="KAE8399491.1"/>
    </source>
</evidence>
<accession>A0A5N7CZA1</accession>
<dbReference type="RefSeq" id="XP_031936810.1">
    <property type="nucleotide sequence ID" value="XM_032088117.1"/>
</dbReference>
<feature type="compositionally biased region" description="Polar residues" evidence="1">
    <location>
        <begin position="20"/>
        <end position="33"/>
    </location>
</feature>
<proteinExistence type="predicted"/>
<dbReference type="GeneID" id="43672808"/>
<evidence type="ECO:0000256" key="1">
    <source>
        <dbReference type="SAM" id="MobiDB-lite"/>
    </source>
</evidence>
<dbReference type="AlphaFoldDB" id="A0A5N7CZA1"/>
<dbReference type="EMBL" id="ML736832">
    <property type="protein sequence ID" value="KAE8399491.1"/>
    <property type="molecule type" value="Genomic_DNA"/>
</dbReference>
<dbReference type="Proteomes" id="UP000325579">
    <property type="component" value="Unassembled WGS sequence"/>
</dbReference>